<keyword evidence="3 8" id="KW-0812">Transmembrane</keyword>
<dbReference type="PANTHER" id="PTHR23137:SF36">
    <property type="entry name" value="VESICLE TRANSPORT PROTEIN SFT2C"/>
    <property type="match status" value="1"/>
</dbReference>
<keyword evidence="2 8" id="KW-0813">Transport</keyword>
<protein>
    <recommendedName>
        <fullName evidence="8">Vesicle transport protein</fullName>
    </recommendedName>
</protein>
<dbReference type="AlphaFoldDB" id="A0AAD3HPN7"/>
<organism evidence="9 10">
    <name type="scientific">Astrephomene gubernaculifera</name>
    <dbReference type="NCBI Taxonomy" id="47775"/>
    <lineage>
        <taxon>Eukaryota</taxon>
        <taxon>Viridiplantae</taxon>
        <taxon>Chlorophyta</taxon>
        <taxon>core chlorophytes</taxon>
        <taxon>Chlorophyceae</taxon>
        <taxon>CS clade</taxon>
        <taxon>Chlamydomonadales</taxon>
        <taxon>Astrephomenaceae</taxon>
        <taxon>Astrephomene</taxon>
    </lineage>
</organism>
<dbReference type="EMBL" id="BMAR01000024">
    <property type="protein sequence ID" value="GFR48498.1"/>
    <property type="molecule type" value="Genomic_DNA"/>
</dbReference>
<evidence type="ECO:0000256" key="1">
    <source>
        <dbReference type="ARBA" id="ARBA00004141"/>
    </source>
</evidence>
<evidence type="ECO:0000256" key="2">
    <source>
        <dbReference type="ARBA" id="ARBA00022448"/>
    </source>
</evidence>
<dbReference type="GO" id="GO:0016192">
    <property type="term" value="P:vesicle-mediated transport"/>
    <property type="evidence" value="ECO:0007669"/>
    <property type="project" value="InterPro"/>
</dbReference>
<sequence length="253" mass="26856">LCILHLHQVVKITMDGILKVFGGAGTKANQNAQPSLLADWQDYSNRSGDVESGGAASTSSTAGLFQSAEQAGTKVTGFLTESLKTVQTGITSGVSTVTSGEAFSLPTGQALVYFFSFLAAGGVFLLLAFMLFLPVIILSPSKFALSFTLGCLSIMAGFIQLRGWKQQLQHMASPERLPYTLSYVGSVAATLYAALVMRSYLLSLLCSGLQVVALLYYLLSYFPGGANGVKFMLGLFYQAATRCASSVYGMVLK</sequence>
<evidence type="ECO:0000313" key="10">
    <source>
        <dbReference type="Proteomes" id="UP001054857"/>
    </source>
</evidence>
<dbReference type="GO" id="GO:0012505">
    <property type="term" value="C:endomembrane system"/>
    <property type="evidence" value="ECO:0007669"/>
    <property type="project" value="UniProtKB-ARBA"/>
</dbReference>
<evidence type="ECO:0000313" key="9">
    <source>
        <dbReference type="EMBL" id="GFR48498.1"/>
    </source>
</evidence>
<dbReference type="Pfam" id="PF04178">
    <property type="entry name" value="Got1"/>
    <property type="match status" value="1"/>
</dbReference>
<comment type="similarity">
    <text evidence="7 8">Belongs to the SFT2 family.</text>
</comment>
<dbReference type="GO" id="GO:0015031">
    <property type="term" value="P:protein transport"/>
    <property type="evidence" value="ECO:0007669"/>
    <property type="project" value="UniProtKB-KW"/>
</dbReference>
<dbReference type="InterPro" id="IPR011691">
    <property type="entry name" value="Vesicle_transpt_SFT2"/>
</dbReference>
<evidence type="ECO:0000256" key="7">
    <source>
        <dbReference type="ARBA" id="ARBA00025800"/>
    </source>
</evidence>
<name>A0AAD3HPN7_9CHLO</name>
<dbReference type="InterPro" id="IPR007305">
    <property type="entry name" value="Vesicle_transpt_Got1/SFT2"/>
</dbReference>
<proteinExistence type="inferred from homology"/>
<dbReference type="GO" id="GO:0016020">
    <property type="term" value="C:membrane"/>
    <property type="evidence" value="ECO:0007669"/>
    <property type="project" value="UniProtKB-SubCell"/>
</dbReference>
<evidence type="ECO:0000256" key="4">
    <source>
        <dbReference type="ARBA" id="ARBA00022927"/>
    </source>
</evidence>
<keyword evidence="6 8" id="KW-0472">Membrane</keyword>
<evidence type="ECO:0000256" key="5">
    <source>
        <dbReference type="ARBA" id="ARBA00022989"/>
    </source>
</evidence>
<dbReference type="PANTHER" id="PTHR23137">
    <property type="entry name" value="VESICLE TRANSPORT PROTEIN-RELATED"/>
    <property type="match status" value="1"/>
</dbReference>
<comment type="caution">
    <text evidence="9">The sequence shown here is derived from an EMBL/GenBank/DDBJ whole genome shotgun (WGS) entry which is preliminary data.</text>
</comment>
<feature type="transmembrane region" description="Helical" evidence="8">
    <location>
        <begin position="143"/>
        <end position="164"/>
    </location>
</feature>
<feature type="transmembrane region" description="Helical" evidence="8">
    <location>
        <begin position="176"/>
        <end position="194"/>
    </location>
</feature>
<accession>A0AAD3HPN7</accession>
<feature type="non-terminal residue" evidence="9">
    <location>
        <position position="253"/>
    </location>
</feature>
<gene>
    <name evidence="9" type="ORF">Agub_g10397</name>
</gene>
<evidence type="ECO:0000256" key="6">
    <source>
        <dbReference type="ARBA" id="ARBA00023136"/>
    </source>
</evidence>
<feature type="transmembrane region" description="Helical" evidence="8">
    <location>
        <begin position="200"/>
        <end position="219"/>
    </location>
</feature>
<evidence type="ECO:0000256" key="8">
    <source>
        <dbReference type="RuleBase" id="RU363111"/>
    </source>
</evidence>
<reference evidence="9 10" key="1">
    <citation type="journal article" date="2021" name="Sci. Rep.">
        <title>Genome sequencing of the multicellular alga Astrephomene provides insights into convergent evolution of germ-soma differentiation.</title>
        <authorList>
            <person name="Yamashita S."/>
            <person name="Yamamoto K."/>
            <person name="Matsuzaki R."/>
            <person name="Suzuki S."/>
            <person name="Yamaguchi H."/>
            <person name="Hirooka S."/>
            <person name="Minakuchi Y."/>
            <person name="Miyagishima S."/>
            <person name="Kawachi M."/>
            <person name="Toyoda A."/>
            <person name="Nozaki H."/>
        </authorList>
    </citation>
    <scope>NUCLEOTIDE SEQUENCE [LARGE SCALE GENOMIC DNA]</scope>
    <source>
        <strain evidence="9 10">NIES-4017</strain>
    </source>
</reference>
<comment type="function">
    <text evidence="8">May be involved in fusion of retrograde transport vesicles derived from an endocytic compartment with the Golgi complex.</text>
</comment>
<evidence type="ECO:0000256" key="3">
    <source>
        <dbReference type="ARBA" id="ARBA00022692"/>
    </source>
</evidence>
<dbReference type="Proteomes" id="UP001054857">
    <property type="component" value="Unassembled WGS sequence"/>
</dbReference>
<comment type="subcellular location">
    <subcellularLocation>
        <location evidence="1 8">Membrane</location>
        <topology evidence="1 8">Multi-pass membrane protein</topology>
    </subcellularLocation>
</comment>
<keyword evidence="10" id="KW-1185">Reference proteome</keyword>
<feature type="transmembrane region" description="Helical" evidence="8">
    <location>
        <begin position="111"/>
        <end position="137"/>
    </location>
</feature>
<keyword evidence="4 8" id="KW-0653">Protein transport</keyword>
<dbReference type="GO" id="GO:0005737">
    <property type="term" value="C:cytoplasm"/>
    <property type="evidence" value="ECO:0007669"/>
    <property type="project" value="UniProtKB-ARBA"/>
</dbReference>
<keyword evidence="5 8" id="KW-1133">Transmembrane helix</keyword>